<dbReference type="EMBL" id="FO082056">
    <property type="protein sequence ID" value="CCE79076.1"/>
    <property type="molecule type" value="Genomic_DNA"/>
</dbReference>
<sequence length="84" mass="10296">MRRKTRREFQRMNNVYKNYDARCLCQFSLIYPCYTVVLHEQRLSRNEKKCQFRVQIVEQGSNVRSMIPETYKLIQSMAKGFHHY</sequence>
<gene>
    <name evidence="2" type="primary">Piso0_001113</name>
    <name evidence="1" type="ORF">GNLVRS01_PISO0C11178g</name>
    <name evidence="2" type="ORF">GNLVRS01_PISO0D11245g</name>
</gene>
<evidence type="ECO:0000313" key="2">
    <source>
        <dbReference type="EMBL" id="CCE79076.1"/>
    </source>
</evidence>
<dbReference type="AlphaFoldDB" id="G8YQZ1"/>
<protein>
    <submittedName>
        <fullName evidence="2">Piso0_001113 protein</fullName>
    </submittedName>
</protein>
<keyword evidence="3" id="KW-1185">Reference proteome</keyword>
<name>G8YQZ1_PICSO</name>
<dbReference type="InParanoid" id="G8YQZ1"/>
<organism evidence="2 3">
    <name type="scientific">Pichia sorbitophila (strain ATCC MYA-4447 / BCRC 22081 / CBS 7064 / NBRC 10061 / NRRL Y-12695)</name>
    <name type="common">Hybrid yeast</name>
    <dbReference type="NCBI Taxonomy" id="559304"/>
    <lineage>
        <taxon>Eukaryota</taxon>
        <taxon>Fungi</taxon>
        <taxon>Dikarya</taxon>
        <taxon>Ascomycota</taxon>
        <taxon>Saccharomycotina</taxon>
        <taxon>Pichiomycetes</taxon>
        <taxon>Debaryomycetaceae</taxon>
        <taxon>Millerozyma</taxon>
    </lineage>
</organism>
<dbReference type="EMBL" id="FO082057">
    <property type="protein sequence ID" value="CCE78490.1"/>
    <property type="molecule type" value="Genomic_DNA"/>
</dbReference>
<evidence type="ECO:0000313" key="1">
    <source>
        <dbReference type="EMBL" id="CCE78490.1"/>
    </source>
</evidence>
<accession>G8YQZ1</accession>
<evidence type="ECO:0000313" key="3">
    <source>
        <dbReference type="Proteomes" id="UP000005222"/>
    </source>
</evidence>
<proteinExistence type="predicted"/>
<dbReference type="Proteomes" id="UP000005222">
    <property type="component" value="Chromosome D"/>
</dbReference>
<dbReference type="HOGENOM" id="CLU_2528237_0_0_1"/>
<reference evidence="3" key="2">
    <citation type="journal article" date="2012" name="G3 (Bethesda)">
        <title>Pichia sorbitophila, an interspecies yeast hybrid reveals early steps of genome resolution following polyploidization.</title>
        <authorList>
            <person name="Leh Louis V."/>
            <person name="Despons L."/>
            <person name="Friedrich A."/>
            <person name="Martin T."/>
            <person name="Durrens P."/>
            <person name="Casaregola S."/>
            <person name="Neuveglise C."/>
            <person name="Fairhead C."/>
            <person name="Marck C."/>
            <person name="Cruz J.A."/>
            <person name="Straub M.L."/>
            <person name="Kugler V."/>
            <person name="Sacerdot C."/>
            <person name="Uzunov Z."/>
            <person name="Thierry A."/>
            <person name="Weiss S."/>
            <person name="Bleykasten C."/>
            <person name="De Montigny J."/>
            <person name="Jacques N."/>
            <person name="Jung P."/>
            <person name="Lemaire M."/>
            <person name="Mallet S."/>
            <person name="Morel G."/>
            <person name="Richard G.F."/>
            <person name="Sarkar A."/>
            <person name="Savel G."/>
            <person name="Schacherer J."/>
            <person name="Seret M.L."/>
            <person name="Talla E."/>
            <person name="Samson G."/>
            <person name="Jubin C."/>
            <person name="Poulain J."/>
            <person name="Vacherie B."/>
            <person name="Barbe V."/>
            <person name="Pelletier E."/>
            <person name="Sherman D.J."/>
            <person name="Westhof E."/>
            <person name="Weissenbach J."/>
            <person name="Baret P.V."/>
            <person name="Wincker P."/>
            <person name="Gaillardin C."/>
            <person name="Dujon B."/>
            <person name="Souciet J.L."/>
        </authorList>
    </citation>
    <scope>NUCLEOTIDE SEQUENCE [LARGE SCALE GENOMIC DNA]</scope>
    <source>
        <strain evidence="3">ATCC MYA-4447 / BCRC 22081 / CBS 7064 / NBRC 10061 / NRRL Y-12695</strain>
    </source>
</reference>
<dbReference type="Proteomes" id="UP000005222">
    <property type="component" value="Chromosome C"/>
</dbReference>
<reference evidence="2" key="1">
    <citation type="submission" date="2011-10" db="EMBL/GenBank/DDBJ databases">
        <authorList>
            <person name="Genoscope - CEA"/>
        </authorList>
    </citation>
    <scope>NUCLEOTIDE SEQUENCE</scope>
</reference>